<dbReference type="Proteomes" id="UP001064971">
    <property type="component" value="Chromosome"/>
</dbReference>
<gene>
    <name evidence="2" type="ORF">DAETH_27840</name>
</gene>
<evidence type="ECO:0000256" key="1">
    <source>
        <dbReference type="SAM" id="SignalP"/>
    </source>
</evidence>
<feature type="signal peptide" evidence="1">
    <location>
        <begin position="1"/>
        <end position="20"/>
    </location>
</feature>
<feature type="chain" id="PRO_5047040654" description="Lipoprotein" evidence="1">
    <location>
        <begin position="21"/>
        <end position="362"/>
    </location>
</feature>
<dbReference type="RefSeq" id="WP_264775494.1">
    <property type="nucleotide sequence ID" value="NZ_AP026560.1"/>
</dbReference>
<proteinExistence type="predicted"/>
<keyword evidence="3" id="KW-1185">Reference proteome</keyword>
<accession>A0ABM8AG86</accession>
<protein>
    <recommendedName>
        <fullName evidence="4">Lipoprotein</fullName>
    </recommendedName>
</protein>
<reference evidence="2" key="1">
    <citation type="submission" date="2022-07" db="EMBL/GenBank/DDBJ databases">
        <title>Complete Genome Sequence of the Radioresistant Bacterium Deinococcus aetherius ST0316, Isolated from the Air Dust collected in Lower Stratosphere above Japan.</title>
        <authorList>
            <person name="Satoh K."/>
            <person name="Hagiwara K."/>
            <person name="Katsumata K."/>
            <person name="Kubo A."/>
            <person name="Yokobori S."/>
            <person name="Yamagishi A."/>
            <person name="Oono Y."/>
            <person name="Narumi I."/>
        </authorList>
    </citation>
    <scope>NUCLEOTIDE SEQUENCE</scope>
    <source>
        <strain evidence="2">ST0316</strain>
    </source>
</reference>
<evidence type="ECO:0000313" key="3">
    <source>
        <dbReference type="Proteomes" id="UP001064971"/>
    </source>
</evidence>
<evidence type="ECO:0008006" key="4">
    <source>
        <dbReference type="Google" id="ProtNLM"/>
    </source>
</evidence>
<organism evidence="2 3">
    <name type="scientific">Deinococcus aetherius</name>
    <dbReference type="NCBI Taxonomy" id="200252"/>
    <lineage>
        <taxon>Bacteria</taxon>
        <taxon>Thermotogati</taxon>
        <taxon>Deinococcota</taxon>
        <taxon>Deinococci</taxon>
        <taxon>Deinococcales</taxon>
        <taxon>Deinococcaceae</taxon>
        <taxon>Deinococcus</taxon>
    </lineage>
</organism>
<sequence>MTASPLRPLALALLLPGLLAACTGTEETPPSLRLAVLTDGGATVRTVTPGSGASDVSVPLGQDNRGVTLDTLPGGTRVALTLTSGIESRDVNLANPVPFAALPFTPVCLTSTVLSAARDRLLTLSDCATASGGSVNGPQQLALYRTDGSLVWTALLPTFTPPSSTTDRPPVRIAVIGDRAVVARPALGGGSETIRVAPENTGDIVATATLPLATPAIRDLAPLGNVIYAATDTGIQPLTDLGVPNAAATVGAFGSGRVDRLWTSASTGGASNLIAAWRDTTLSGNGSEPLRLWDNTRASAVIVANIAELRDVSFGIDGNLYALTRTTLTSYDTVFGLGQGNWNPTQLAGGLNDARAVTWLVP</sequence>
<dbReference type="PROSITE" id="PS51257">
    <property type="entry name" value="PROKAR_LIPOPROTEIN"/>
    <property type="match status" value="1"/>
</dbReference>
<name>A0ABM8AG86_9DEIO</name>
<keyword evidence="1" id="KW-0732">Signal</keyword>
<evidence type="ECO:0000313" key="2">
    <source>
        <dbReference type="EMBL" id="BDP42815.1"/>
    </source>
</evidence>
<dbReference type="EMBL" id="AP026560">
    <property type="protein sequence ID" value="BDP42815.1"/>
    <property type="molecule type" value="Genomic_DNA"/>
</dbReference>